<evidence type="ECO:0000313" key="3">
    <source>
        <dbReference type="Proteomes" id="UP000708148"/>
    </source>
</evidence>
<proteinExistence type="predicted"/>
<gene>
    <name evidence="2" type="ORF">OSTQU699_LOCUS10246</name>
</gene>
<keyword evidence="3" id="KW-1185">Reference proteome</keyword>
<dbReference type="Proteomes" id="UP000708148">
    <property type="component" value="Unassembled WGS sequence"/>
</dbReference>
<protein>
    <submittedName>
        <fullName evidence="2">Uncharacterized protein</fullName>
    </submittedName>
</protein>
<accession>A0A8S1JEW7</accession>
<dbReference type="EMBL" id="CAJHUC010002969">
    <property type="protein sequence ID" value="CAD7704891.1"/>
    <property type="molecule type" value="Genomic_DNA"/>
</dbReference>
<evidence type="ECO:0000256" key="1">
    <source>
        <dbReference type="SAM" id="MobiDB-lite"/>
    </source>
</evidence>
<dbReference type="AlphaFoldDB" id="A0A8S1JEW7"/>
<feature type="compositionally biased region" description="Polar residues" evidence="1">
    <location>
        <begin position="186"/>
        <end position="197"/>
    </location>
</feature>
<reference evidence="2" key="1">
    <citation type="submission" date="2020-12" db="EMBL/GenBank/DDBJ databases">
        <authorList>
            <person name="Iha C."/>
        </authorList>
    </citation>
    <scope>NUCLEOTIDE SEQUENCE</scope>
</reference>
<name>A0A8S1JEW7_9CHLO</name>
<feature type="region of interest" description="Disordered" evidence="1">
    <location>
        <begin position="144"/>
        <end position="197"/>
    </location>
</feature>
<comment type="caution">
    <text evidence="2">The sequence shown here is derived from an EMBL/GenBank/DDBJ whole genome shotgun (WGS) entry which is preliminary data.</text>
</comment>
<sequence>MAATRHKHVIQPFLLSGLKVLPCKFAPNCTGAHMQDCKQTEFVSSFTDAPICAPSIAAIFCRRQWIHQTPLRTKWLTSFGSQVHLHWCQSRPAASHARGTSGEHGEMPWMKVIWQRPEFQHLMHMHMDKEEKKGKVENTVPMAHGATGPLRGIARWPRAPPSTSQRKRGATEDWNGRSCGKHGGQRSANTASAVSTV</sequence>
<organism evidence="2 3">
    <name type="scientific">Ostreobium quekettii</name>
    <dbReference type="NCBI Taxonomy" id="121088"/>
    <lineage>
        <taxon>Eukaryota</taxon>
        <taxon>Viridiplantae</taxon>
        <taxon>Chlorophyta</taxon>
        <taxon>core chlorophytes</taxon>
        <taxon>Ulvophyceae</taxon>
        <taxon>TCBD clade</taxon>
        <taxon>Bryopsidales</taxon>
        <taxon>Ostreobineae</taxon>
        <taxon>Ostreobiaceae</taxon>
        <taxon>Ostreobium</taxon>
    </lineage>
</organism>
<evidence type="ECO:0000313" key="2">
    <source>
        <dbReference type="EMBL" id="CAD7704891.1"/>
    </source>
</evidence>